<feature type="domain" description="Beta-catenin-like protein 1 N-terminal" evidence="11">
    <location>
        <begin position="62"/>
        <end position="168"/>
    </location>
</feature>
<evidence type="ECO:0000256" key="2">
    <source>
        <dbReference type="ARBA" id="ARBA00022553"/>
    </source>
</evidence>
<evidence type="ECO:0000313" key="12">
    <source>
        <dbReference type="EMBL" id="KAJ8915627.1"/>
    </source>
</evidence>
<dbReference type="InterPro" id="IPR016024">
    <property type="entry name" value="ARM-type_fold"/>
</dbReference>
<dbReference type="InterPro" id="IPR011989">
    <property type="entry name" value="ARM-like"/>
</dbReference>
<protein>
    <recommendedName>
        <fullName evidence="8">Beta-catenin-like protein 1</fullName>
    </recommendedName>
    <alternativeName>
        <fullName evidence="9">Nuclear-associated protein</fullName>
    </alternativeName>
</protein>
<dbReference type="PANTHER" id="PTHR14978">
    <property type="entry name" value="BETA-CATENIN-LIKE PROTEIN 1 NUCLEAR ASSOCIATED PROTEIN"/>
    <property type="match status" value="1"/>
</dbReference>
<dbReference type="AlphaFoldDB" id="A0AAV8VN62"/>
<keyword evidence="3" id="KW-0677">Repeat</keyword>
<evidence type="ECO:0000259" key="11">
    <source>
        <dbReference type="SMART" id="SM01156"/>
    </source>
</evidence>
<organism evidence="12 13">
    <name type="scientific">Exocentrus adspersus</name>
    <dbReference type="NCBI Taxonomy" id="1586481"/>
    <lineage>
        <taxon>Eukaryota</taxon>
        <taxon>Metazoa</taxon>
        <taxon>Ecdysozoa</taxon>
        <taxon>Arthropoda</taxon>
        <taxon>Hexapoda</taxon>
        <taxon>Insecta</taxon>
        <taxon>Pterygota</taxon>
        <taxon>Neoptera</taxon>
        <taxon>Endopterygota</taxon>
        <taxon>Coleoptera</taxon>
        <taxon>Polyphaga</taxon>
        <taxon>Cucujiformia</taxon>
        <taxon>Chrysomeloidea</taxon>
        <taxon>Cerambycidae</taxon>
        <taxon>Lamiinae</taxon>
        <taxon>Acanthocinini</taxon>
        <taxon>Exocentrus</taxon>
    </lineage>
</organism>
<comment type="subunit">
    <text evidence="7">Component of the PRP19-CDC5L splicing complex composed of a core complex comprising a homotetramer of PRPF19, CDC5L, PLRG1 and BCAS2, and at least three less stably associated proteins CTNNBL1, CWC15 and HSPA8. Interacts directly with CWC15 and CDC5L in the complex. Interacts with AICDA; the interaction is important for the antibody diversification activity of AICDA. Interacts with PRPF31 (via its NLS). Interacts (via its N-terminal NLS) with KPNA1 and KPNA2.</text>
</comment>
<evidence type="ECO:0000256" key="9">
    <source>
        <dbReference type="ARBA" id="ARBA00083862"/>
    </source>
</evidence>
<feature type="region of interest" description="Disordered" evidence="10">
    <location>
        <begin position="1"/>
        <end position="32"/>
    </location>
</feature>
<dbReference type="SUPFAM" id="SSF48371">
    <property type="entry name" value="ARM repeat"/>
    <property type="match status" value="1"/>
</dbReference>
<evidence type="ECO:0000256" key="10">
    <source>
        <dbReference type="SAM" id="MobiDB-lite"/>
    </source>
</evidence>
<name>A0AAV8VN62_9CUCU</name>
<proteinExistence type="predicted"/>
<dbReference type="InterPro" id="IPR039678">
    <property type="entry name" value="CTNNBL1"/>
</dbReference>
<sequence length="261" mass="29528">MDIGELLDYKPPQALKRPAEAEDDEDEAEKTRKMRRIARAKANKMTRAVSPTPSVQTLDQISEEEKAEILKFVETEQAQGEVVDEATIKKIVLNFEKRGLKNREMRIKFPDSPEKFMESEIELHEILQEMRVLSTAPDYYPLLVKLQIIPSLLELLSHDNTDIAVATVELLQELTDVDILNESEEGAEALIEALLEHQVIALLVQNLDRMDETVKEEADGVHNTLSIIENLTELSADVINEAVKQGLLGWLLKKAKTKSSF</sequence>
<keyword evidence="5" id="KW-0539">Nucleus</keyword>
<evidence type="ECO:0000256" key="5">
    <source>
        <dbReference type="ARBA" id="ARBA00023242"/>
    </source>
</evidence>
<reference evidence="12 13" key="1">
    <citation type="journal article" date="2023" name="Insect Mol. Biol.">
        <title>Genome sequencing provides insights into the evolution of gene families encoding plant cell wall-degrading enzymes in longhorned beetles.</title>
        <authorList>
            <person name="Shin N.R."/>
            <person name="Okamura Y."/>
            <person name="Kirsch R."/>
            <person name="Pauchet Y."/>
        </authorList>
    </citation>
    <scope>NUCLEOTIDE SEQUENCE [LARGE SCALE GENOMIC DNA]</scope>
    <source>
        <strain evidence="12">EAD_L_NR</strain>
    </source>
</reference>
<evidence type="ECO:0000256" key="4">
    <source>
        <dbReference type="ARBA" id="ARBA00023054"/>
    </source>
</evidence>
<dbReference type="EMBL" id="JANEYG010000051">
    <property type="protein sequence ID" value="KAJ8915627.1"/>
    <property type="molecule type" value="Genomic_DNA"/>
</dbReference>
<keyword evidence="2" id="KW-0597">Phosphoprotein</keyword>
<keyword evidence="13" id="KW-1185">Reference proteome</keyword>
<evidence type="ECO:0000256" key="6">
    <source>
        <dbReference type="ARBA" id="ARBA00058456"/>
    </source>
</evidence>
<accession>A0AAV8VN62</accession>
<keyword evidence="4" id="KW-0175">Coiled coil</keyword>
<comment type="subcellular location">
    <subcellularLocation>
        <location evidence="1">Nucleus</location>
    </subcellularLocation>
</comment>
<dbReference type="Gene3D" id="1.25.10.10">
    <property type="entry name" value="Leucine-rich Repeat Variant"/>
    <property type="match status" value="1"/>
</dbReference>
<dbReference type="Proteomes" id="UP001159042">
    <property type="component" value="Unassembled WGS sequence"/>
</dbReference>
<dbReference type="Pfam" id="PF08216">
    <property type="entry name" value="CTNNBL"/>
    <property type="match status" value="1"/>
</dbReference>
<evidence type="ECO:0000313" key="13">
    <source>
        <dbReference type="Proteomes" id="UP001159042"/>
    </source>
</evidence>
<evidence type="ECO:0000256" key="1">
    <source>
        <dbReference type="ARBA" id="ARBA00004123"/>
    </source>
</evidence>
<comment type="function">
    <text evidence="6">Component of the PRP19-CDC5L complex that forms an integral part of the spliceosome and is required for activating pre-mRNA splicing. Participates in AID/AICDA-mediated somatic hypermutation (SHM) and class-switch recombination (CSR), 2 processes resulting in the production of high-affinity, mutated isotype-switched antibodies.</text>
</comment>
<dbReference type="SMART" id="SM01156">
    <property type="entry name" value="DUF1716"/>
    <property type="match status" value="1"/>
</dbReference>
<evidence type="ECO:0000256" key="3">
    <source>
        <dbReference type="ARBA" id="ARBA00022737"/>
    </source>
</evidence>
<dbReference type="FunFam" id="1.25.10.10:FF:001136">
    <property type="entry name" value="Beta-catenin-like protein 1"/>
    <property type="match status" value="1"/>
</dbReference>
<dbReference type="InterPro" id="IPR013180">
    <property type="entry name" value="CTNNBL1_N"/>
</dbReference>
<evidence type="ECO:0000256" key="7">
    <source>
        <dbReference type="ARBA" id="ARBA00061776"/>
    </source>
</evidence>
<dbReference type="PANTHER" id="PTHR14978:SF0">
    <property type="entry name" value="BETA-CATENIN-LIKE PROTEIN 1"/>
    <property type="match status" value="1"/>
</dbReference>
<comment type="caution">
    <text evidence="12">The sequence shown here is derived from an EMBL/GenBank/DDBJ whole genome shotgun (WGS) entry which is preliminary data.</text>
</comment>
<dbReference type="GO" id="GO:0005681">
    <property type="term" value="C:spliceosomal complex"/>
    <property type="evidence" value="ECO:0007669"/>
    <property type="project" value="TreeGrafter"/>
</dbReference>
<gene>
    <name evidence="12" type="ORF">NQ315_003411</name>
</gene>
<evidence type="ECO:0000256" key="8">
    <source>
        <dbReference type="ARBA" id="ARBA00070106"/>
    </source>
</evidence>
<dbReference type="GO" id="GO:0010467">
    <property type="term" value="P:gene expression"/>
    <property type="evidence" value="ECO:0007669"/>
    <property type="project" value="UniProtKB-ARBA"/>
</dbReference>